<accession>A0A6C2U2U7</accession>
<proteinExistence type="predicted"/>
<reference evidence="1 2" key="1">
    <citation type="submission" date="2019-04" db="EMBL/GenBank/DDBJ databases">
        <authorList>
            <person name="Van Vliet M D."/>
        </authorList>
    </citation>
    <scope>NUCLEOTIDE SEQUENCE [LARGE SCALE GENOMIC DNA]</scope>
    <source>
        <strain evidence="1 2">F1</strain>
    </source>
</reference>
<evidence type="ECO:0008006" key="3">
    <source>
        <dbReference type="Google" id="ProtNLM"/>
    </source>
</evidence>
<organism evidence="1 2">
    <name type="scientific">Pontiella desulfatans</name>
    <dbReference type="NCBI Taxonomy" id="2750659"/>
    <lineage>
        <taxon>Bacteria</taxon>
        <taxon>Pseudomonadati</taxon>
        <taxon>Kiritimatiellota</taxon>
        <taxon>Kiritimatiellia</taxon>
        <taxon>Kiritimatiellales</taxon>
        <taxon>Pontiellaceae</taxon>
        <taxon>Pontiella</taxon>
    </lineage>
</organism>
<dbReference type="EMBL" id="CAAHFG010000001">
    <property type="protein sequence ID" value="VGO14223.1"/>
    <property type="molecule type" value="Genomic_DNA"/>
</dbReference>
<sequence length="169" mass="19134">MEEEVQRIIKALNAAGVRYVFAGGLAVIAHGYLRITQDIDLVIDLERENLLAGLKTLEGLGYRPRLPVSLEQFADAETRLGWIREKNMLVFPFCQPSLAHGLTVDVFVECPFDFDEEYENAKWMDFKAGEKAPFVGLECLVRMKKAAARPKDFADIDQLRKVQDETGNQ</sequence>
<dbReference type="Proteomes" id="UP000366872">
    <property type="component" value="Unassembled WGS sequence"/>
</dbReference>
<gene>
    <name evidence="1" type="ORF">PDESU_02782</name>
</gene>
<dbReference type="AlphaFoldDB" id="A0A6C2U2U7"/>
<name>A0A6C2U2U7_PONDE</name>
<evidence type="ECO:0000313" key="1">
    <source>
        <dbReference type="EMBL" id="VGO14223.1"/>
    </source>
</evidence>
<protein>
    <recommendedName>
        <fullName evidence="3">Nucleotidyltransferase family protein</fullName>
    </recommendedName>
</protein>
<evidence type="ECO:0000313" key="2">
    <source>
        <dbReference type="Proteomes" id="UP000366872"/>
    </source>
</evidence>
<dbReference type="Gene3D" id="3.30.460.40">
    <property type="match status" value="1"/>
</dbReference>
<dbReference type="SUPFAM" id="SSF81301">
    <property type="entry name" value="Nucleotidyltransferase"/>
    <property type="match status" value="1"/>
</dbReference>
<dbReference type="RefSeq" id="WP_136079723.1">
    <property type="nucleotide sequence ID" value="NZ_CAAHFG010000001.1"/>
</dbReference>
<dbReference type="InterPro" id="IPR043519">
    <property type="entry name" value="NT_sf"/>
</dbReference>
<keyword evidence="2" id="KW-1185">Reference proteome</keyword>